<dbReference type="Pfam" id="PF00691">
    <property type="entry name" value="OmpA"/>
    <property type="match status" value="1"/>
</dbReference>
<feature type="compositionally biased region" description="Low complexity" evidence="9">
    <location>
        <begin position="29"/>
        <end position="87"/>
    </location>
</feature>
<dbReference type="InterPro" id="IPR006664">
    <property type="entry name" value="OMP_bac"/>
</dbReference>
<dbReference type="PANTHER" id="PTHR30329">
    <property type="entry name" value="STATOR ELEMENT OF FLAGELLAR MOTOR COMPLEX"/>
    <property type="match status" value="1"/>
</dbReference>
<dbReference type="PROSITE" id="PS51123">
    <property type="entry name" value="OMPA_2"/>
    <property type="match status" value="1"/>
</dbReference>
<gene>
    <name evidence="8" type="primary">pal</name>
    <name evidence="12" type="ORF">C8N29_11332</name>
</gene>
<feature type="signal peptide" evidence="10">
    <location>
        <begin position="1"/>
        <end position="23"/>
    </location>
</feature>
<dbReference type="NCBIfam" id="TIGR02802">
    <property type="entry name" value="Pal_lipo"/>
    <property type="match status" value="1"/>
</dbReference>
<dbReference type="CDD" id="cd07185">
    <property type="entry name" value="OmpA_C-like"/>
    <property type="match status" value="1"/>
</dbReference>
<evidence type="ECO:0000256" key="3">
    <source>
        <dbReference type="ARBA" id="ARBA00023136"/>
    </source>
</evidence>
<comment type="similarity">
    <text evidence="8">Belongs to the Pal lipoprotein family.</text>
</comment>
<feature type="chain" id="PRO_5015623096" description="Peptidoglycan-associated lipoprotein" evidence="10">
    <location>
        <begin position="24"/>
        <end position="217"/>
    </location>
</feature>
<dbReference type="Gene3D" id="3.30.1330.60">
    <property type="entry name" value="OmpA-like domain"/>
    <property type="match status" value="1"/>
</dbReference>
<dbReference type="PROSITE" id="PS51257">
    <property type="entry name" value="PROKAR_LIPOPROTEIN"/>
    <property type="match status" value="1"/>
</dbReference>
<dbReference type="PRINTS" id="PR01021">
    <property type="entry name" value="OMPADOMAIN"/>
</dbReference>
<organism evidence="12 13">
    <name type="scientific">Agitococcus lubricus</name>
    <dbReference type="NCBI Taxonomy" id="1077255"/>
    <lineage>
        <taxon>Bacteria</taxon>
        <taxon>Pseudomonadati</taxon>
        <taxon>Pseudomonadota</taxon>
        <taxon>Gammaproteobacteria</taxon>
        <taxon>Moraxellales</taxon>
        <taxon>Moraxellaceae</taxon>
        <taxon>Agitococcus</taxon>
    </lineage>
</organism>
<evidence type="ECO:0000256" key="4">
    <source>
        <dbReference type="ARBA" id="ARBA00023139"/>
    </source>
</evidence>
<dbReference type="Proteomes" id="UP000244223">
    <property type="component" value="Unassembled WGS sequence"/>
</dbReference>
<comment type="subunit">
    <text evidence="8">The Tol-Pal system is composed of five core proteins: the inner membrane proteins TolA, TolQ and TolR, the periplasmic protein TolB and the outer membrane protein Pal. They form a network linking the inner and outer membranes and the peptidoglycan layer.</text>
</comment>
<dbReference type="InterPro" id="IPR036737">
    <property type="entry name" value="OmpA-like_sf"/>
</dbReference>
<name>A0A2T5IWI4_9GAMM</name>
<sequence>MMSTTKISLALALVLGLGMTGCASLKGKNTTTTPTTETTSASNTDSNNANATASTNSISEQDRLNANGLGGNNSANNDANANDGTNSSGTDDSTANEVSMADLLTIRLVHFDYDSVDLSQEDMRTLQAHAQYLKQTPNAKVLLAGHADERGTREYNMALGERRANAVQAFLSSNGARASQLDTVSYGKEKPINDGHDEAAWAENRRVEISYTANAPK</sequence>
<dbReference type="SUPFAM" id="SSF103088">
    <property type="entry name" value="OmpA-like"/>
    <property type="match status" value="1"/>
</dbReference>
<feature type="region of interest" description="Disordered" evidence="9">
    <location>
        <begin position="25"/>
        <end position="94"/>
    </location>
</feature>
<evidence type="ECO:0000256" key="6">
    <source>
        <dbReference type="ARBA" id="ARBA00023288"/>
    </source>
</evidence>
<evidence type="ECO:0000259" key="11">
    <source>
        <dbReference type="PROSITE" id="PS51123"/>
    </source>
</evidence>
<dbReference type="InterPro" id="IPR039001">
    <property type="entry name" value="Pal"/>
</dbReference>
<evidence type="ECO:0000256" key="10">
    <source>
        <dbReference type="SAM" id="SignalP"/>
    </source>
</evidence>
<evidence type="ECO:0000313" key="13">
    <source>
        <dbReference type="Proteomes" id="UP000244223"/>
    </source>
</evidence>
<reference evidence="12 13" key="1">
    <citation type="submission" date="2018-04" db="EMBL/GenBank/DDBJ databases">
        <title>Genomic Encyclopedia of Archaeal and Bacterial Type Strains, Phase II (KMG-II): from individual species to whole genera.</title>
        <authorList>
            <person name="Goeker M."/>
        </authorList>
    </citation>
    <scope>NUCLEOTIDE SEQUENCE [LARGE SCALE GENOMIC DNA]</scope>
    <source>
        <strain evidence="12 13">DSM 5822</strain>
    </source>
</reference>
<evidence type="ECO:0000256" key="2">
    <source>
        <dbReference type="ARBA" id="ARBA00022729"/>
    </source>
</evidence>
<comment type="subcellular location">
    <subcellularLocation>
        <location evidence="8">Cell outer membrane</location>
        <topology evidence="8">Lipid-anchor</topology>
    </subcellularLocation>
</comment>
<evidence type="ECO:0000256" key="8">
    <source>
        <dbReference type="HAMAP-Rule" id="MF_02204"/>
    </source>
</evidence>
<dbReference type="InterPro" id="IPR050330">
    <property type="entry name" value="Bact_OuterMem_StrucFunc"/>
</dbReference>
<keyword evidence="2 8" id="KW-0732">Signal</keyword>
<dbReference type="InterPro" id="IPR014169">
    <property type="entry name" value="Pal_lipo_C"/>
</dbReference>
<evidence type="ECO:0000256" key="7">
    <source>
        <dbReference type="ARBA" id="ARBA00023306"/>
    </source>
</evidence>
<proteinExistence type="inferred from homology"/>
<keyword evidence="1 8" id="KW-0132">Cell division</keyword>
<keyword evidence="7 8" id="KW-0131">Cell cycle</keyword>
<dbReference type="PANTHER" id="PTHR30329:SF21">
    <property type="entry name" value="LIPOPROTEIN YIAD-RELATED"/>
    <property type="match status" value="1"/>
</dbReference>
<dbReference type="EMBL" id="QAON01000013">
    <property type="protein sequence ID" value="PTQ88266.1"/>
    <property type="molecule type" value="Genomic_DNA"/>
</dbReference>
<dbReference type="GO" id="GO:0051301">
    <property type="term" value="P:cell division"/>
    <property type="evidence" value="ECO:0007669"/>
    <property type="project" value="UniProtKB-UniRule"/>
</dbReference>
<keyword evidence="4 8" id="KW-0564">Palmitate</keyword>
<evidence type="ECO:0000256" key="1">
    <source>
        <dbReference type="ARBA" id="ARBA00022618"/>
    </source>
</evidence>
<keyword evidence="5 8" id="KW-0998">Cell outer membrane</keyword>
<accession>A0A2T5IWI4</accession>
<comment type="function">
    <text evidence="8">Part of the Tol-Pal system, which plays a role in outer membrane invagination during cell division and is important for maintaining outer membrane integrity.</text>
</comment>
<dbReference type="HAMAP" id="MF_02204">
    <property type="entry name" value="Pal"/>
    <property type="match status" value="1"/>
</dbReference>
<evidence type="ECO:0000256" key="5">
    <source>
        <dbReference type="ARBA" id="ARBA00023237"/>
    </source>
</evidence>
<protein>
    <recommendedName>
        <fullName evidence="8">Peptidoglycan-associated lipoprotein</fullName>
        <shortName evidence="8">PAL</shortName>
    </recommendedName>
</protein>
<dbReference type="InterPro" id="IPR006665">
    <property type="entry name" value="OmpA-like"/>
</dbReference>
<comment type="caution">
    <text evidence="12">The sequence shown here is derived from an EMBL/GenBank/DDBJ whole genome shotgun (WGS) entry which is preliminary data.</text>
</comment>
<dbReference type="AlphaFoldDB" id="A0A2T5IWI4"/>
<keyword evidence="13" id="KW-1185">Reference proteome</keyword>
<keyword evidence="6 8" id="KW-0449">Lipoprotein</keyword>
<evidence type="ECO:0000313" key="12">
    <source>
        <dbReference type="EMBL" id="PTQ88266.1"/>
    </source>
</evidence>
<dbReference type="GO" id="GO:0009279">
    <property type="term" value="C:cell outer membrane"/>
    <property type="evidence" value="ECO:0007669"/>
    <property type="project" value="UniProtKB-SubCell"/>
</dbReference>
<keyword evidence="3 8" id="KW-0472">Membrane</keyword>
<evidence type="ECO:0000256" key="9">
    <source>
        <dbReference type="SAM" id="MobiDB-lite"/>
    </source>
</evidence>
<feature type="domain" description="OmpA-like" evidence="11">
    <location>
        <begin position="98"/>
        <end position="215"/>
    </location>
</feature>